<dbReference type="EMBL" id="BQKY01000010">
    <property type="protein sequence ID" value="GJN91970.1"/>
    <property type="molecule type" value="Genomic_DNA"/>
</dbReference>
<dbReference type="PANTHER" id="PTHR16943:SF16">
    <property type="entry name" value="2-METHYLCITRATE DEHYDRATASE-RELATED"/>
    <property type="match status" value="1"/>
</dbReference>
<organism evidence="5 6">
    <name type="scientific">Rhodotorula paludigena</name>
    <dbReference type="NCBI Taxonomy" id="86838"/>
    <lineage>
        <taxon>Eukaryota</taxon>
        <taxon>Fungi</taxon>
        <taxon>Dikarya</taxon>
        <taxon>Basidiomycota</taxon>
        <taxon>Pucciniomycotina</taxon>
        <taxon>Microbotryomycetes</taxon>
        <taxon>Sporidiobolales</taxon>
        <taxon>Sporidiobolaceae</taxon>
        <taxon>Rhodotorula</taxon>
    </lineage>
</organism>
<feature type="domain" description="MmgE/PrpD N-terminal" evidence="3">
    <location>
        <begin position="250"/>
        <end position="319"/>
    </location>
</feature>
<dbReference type="NCBIfam" id="TIGR02330">
    <property type="entry name" value="prpD"/>
    <property type="match status" value="1"/>
</dbReference>
<accession>A0AAV5GH88</accession>
<evidence type="ECO:0000259" key="4">
    <source>
        <dbReference type="Pfam" id="PF19305"/>
    </source>
</evidence>
<keyword evidence="2" id="KW-0456">Lyase</keyword>
<dbReference type="PANTHER" id="PTHR16943">
    <property type="entry name" value="2-METHYLCITRATE DEHYDRATASE-RELATED"/>
    <property type="match status" value="1"/>
</dbReference>
<feature type="domain" description="MmgE/PrpD N-terminal" evidence="3">
    <location>
        <begin position="320"/>
        <end position="474"/>
    </location>
</feature>
<gene>
    <name evidence="5" type="ORF">Rhopal_004998-T1</name>
</gene>
<dbReference type="FunFam" id="3.30.1330.120:FF:000001">
    <property type="entry name" value="2-methylcitrate dehydratase"/>
    <property type="match status" value="1"/>
</dbReference>
<dbReference type="InterPro" id="IPR045337">
    <property type="entry name" value="MmgE_PrpD_C"/>
</dbReference>
<reference evidence="5 6" key="1">
    <citation type="submission" date="2021-12" db="EMBL/GenBank/DDBJ databases">
        <title>High titer production of polyol ester of fatty acids by Rhodotorula paludigena BS15 towards product separation-free biomass refinery.</title>
        <authorList>
            <person name="Mano J."/>
            <person name="Ono H."/>
            <person name="Tanaka T."/>
            <person name="Naito K."/>
            <person name="Sushida H."/>
            <person name="Ike M."/>
            <person name="Tokuyasu K."/>
            <person name="Kitaoka M."/>
        </authorList>
    </citation>
    <scope>NUCLEOTIDE SEQUENCE [LARGE SCALE GENOMIC DNA]</scope>
    <source>
        <strain evidence="5 6">BS15</strain>
    </source>
</reference>
<sequence length="688" mass="76385">MAEDTPSQLDLLIERVSRLETTVGTLSSSVARLETQNGALRTELARQEDWACDGLLRRTLFEGSVLFALREGKADGAKRDAHVPLQEVAQFLRESQPELYSALRFFDTKEEADRSIQERHQPGDNREYIPRFAFDHFVVQRMMDAGVPGWTQAAGDKVWRTLVAHWRHLHCSPRDMLTRCTRSLALPAASSPLRSFSSLRSASRPSPRVALAPARPLPRPSPFAAAMGAIRPSSGMGESTVRPPADKVMQDIADYVHNYEVKSDVAYSTARLCLIDTIGCGLEGLRVSDECRALMEPIVPGTTVPNGTKVPGTPFQMDPGHPSDNLGAILAVADYLSRTGEPLKMRDVLTAMIKAHEIQGCMALENSFNRVGLDHVILVKLASAAVVSQLLGLSRDQTVDVISQVFVDGQSLRTFRHAPNTGSRKSWSAGDACMRAVHLALQVKRGQMGIPTVLTAKTWGFYDVLFKGKEFQFQRPYGSYIMENVLFKISFPAEFHAQTAAEAAHILHKQLADMGKSSDDIKHVKIRTQEAAIRIIDKSGPLHNFADRDHTIQYMVAVPLIFGRLTTEDYSDAVAADPRIDALREKIQCVEDPTFTADYHDPNKRFISNALTVTLNDGTVLPEVHIDTPVGHKRRREEGTPLLNAKFERHIRPHFEGAHVDKILSLVGDQSTLEQMDVKDFTDLFVSK</sequence>
<dbReference type="InterPro" id="IPR042188">
    <property type="entry name" value="MmgE/PrpD_sf_2"/>
</dbReference>
<dbReference type="GO" id="GO:0005739">
    <property type="term" value="C:mitochondrion"/>
    <property type="evidence" value="ECO:0007669"/>
    <property type="project" value="TreeGrafter"/>
</dbReference>
<evidence type="ECO:0000259" key="3">
    <source>
        <dbReference type="Pfam" id="PF03972"/>
    </source>
</evidence>
<dbReference type="InterPro" id="IPR036148">
    <property type="entry name" value="MmgE/PrpD_sf"/>
</dbReference>
<proteinExistence type="inferred from homology"/>
<dbReference type="GO" id="GO:0051537">
    <property type="term" value="F:2 iron, 2 sulfur cluster binding"/>
    <property type="evidence" value="ECO:0007669"/>
    <property type="project" value="InterPro"/>
</dbReference>
<dbReference type="InterPro" id="IPR042183">
    <property type="entry name" value="MmgE/PrpD_sf_1"/>
</dbReference>
<keyword evidence="6" id="KW-1185">Reference proteome</keyword>
<dbReference type="InterPro" id="IPR012705">
    <property type="entry name" value="2Me_IsoCit_deHydtase_PrpD"/>
</dbReference>
<dbReference type="Pfam" id="PF03972">
    <property type="entry name" value="MmgE_PrpD_N"/>
    <property type="match status" value="2"/>
</dbReference>
<dbReference type="InterPro" id="IPR045336">
    <property type="entry name" value="MmgE_PrpD_N"/>
</dbReference>
<dbReference type="AlphaFoldDB" id="A0AAV5GH88"/>
<dbReference type="NCBIfam" id="NF006943">
    <property type="entry name" value="PRK09425.1"/>
    <property type="match status" value="1"/>
</dbReference>
<evidence type="ECO:0000256" key="2">
    <source>
        <dbReference type="ARBA" id="ARBA00023239"/>
    </source>
</evidence>
<dbReference type="GO" id="GO:0019679">
    <property type="term" value="P:propionate metabolic process, methylcitrate cycle"/>
    <property type="evidence" value="ECO:0007669"/>
    <property type="project" value="InterPro"/>
</dbReference>
<dbReference type="Proteomes" id="UP001342314">
    <property type="component" value="Unassembled WGS sequence"/>
</dbReference>
<name>A0AAV5GH88_9BASI</name>
<dbReference type="Gene3D" id="3.30.1330.120">
    <property type="entry name" value="2-methylcitrate dehydratase PrpD"/>
    <property type="match status" value="1"/>
</dbReference>
<dbReference type="InterPro" id="IPR005656">
    <property type="entry name" value="MmgE_PrpD"/>
</dbReference>
<comment type="caution">
    <text evidence="5">The sequence shown here is derived from an EMBL/GenBank/DDBJ whole genome shotgun (WGS) entry which is preliminary data.</text>
</comment>
<dbReference type="GO" id="GO:0047547">
    <property type="term" value="F:2-methylcitrate dehydratase activity"/>
    <property type="evidence" value="ECO:0007669"/>
    <property type="project" value="InterPro"/>
</dbReference>
<feature type="domain" description="MmgE/PrpD C-terminal" evidence="4">
    <location>
        <begin position="491"/>
        <end position="665"/>
    </location>
</feature>
<dbReference type="Pfam" id="PF19305">
    <property type="entry name" value="MmgE_PrpD_C"/>
    <property type="match status" value="1"/>
</dbReference>
<dbReference type="Gene3D" id="1.10.4100.10">
    <property type="entry name" value="2-methylcitrate dehydratase PrpD"/>
    <property type="match status" value="2"/>
</dbReference>
<comment type="similarity">
    <text evidence="1">Belongs to the PrpD family.</text>
</comment>
<evidence type="ECO:0000313" key="5">
    <source>
        <dbReference type="EMBL" id="GJN91970.1"/>
    </source>
</evidence>
<evidence type="ECO:0000313" key="6">
    <source>
        <dbReference type="Proteomes" id="UP001342314"/>
    </source>
</evidence>
<protein>
    <recommendedName>
        <fullName evidence="7">2-methylcitrate dehydratase</fullName>
    </recommendedName>
</protein>
<evidence type="ECO:0008006" key="7">
    <source>
        <dbReference type="Google" id="ProtNLM"/>
    </source>
</evidence>
<dbReference type="SUPFAM" id="SSF103378">
    <property type="entry name" value="2-methylcitrate dehydratase PrpD"/>
    <property type="match status" value="1"/>
</dbReference>
<evidence type="ECO:0000256" key="1">
    <source>
        <dbReference type="ARBA" id="ARBA00006174"/>
    </source>
</evidence>